<feature type="domain" description="PIN" evidence="1">
    <location>
        <begin position="2"/>
        <end position="91"/>
    </location>
</feature>
<dbReference type="InterPro" id="IPR002716">
    <property type="entry name" value="PIN_dom"/>
</dbReference>
<dbReference type="InterPro" id="IPR002850">
    <property type="entry name" value="PIN_toxin-like"/>
</dbReference>
<dbReference type="Proteomes" id="UP000199603">
    <property type="component" value="Unassembled WGS sequence"/>
</dbReference>
<name>A0A1G6U6K7_9GAMM</name>
<dbReference type="RefSeq" id="WP_218121197.1">
    <property type="nucleotide sequence ID" value="NZ_FNAG01000002.1"/>
</dbReference>
<evidence type="ECO:0000313" key="3">
    <source>
        <dbReference type="Proteomes" id="UP000199603"/>
    </source>
</evidence>
<dbReference type="AlphaFoldDB" id="A0A1G6U6K7"/>
<dbReference type="SUPFAM" id="SSF88723">
    <property type="entry name" value="PIN domain-like"/>
    <property type="match status" value="1"/>
</dbReference>
<dbReference type="STRING" id="265719.SAMN04488509_102192"/>
<dbReference type="EMBL" id="FNAG01000002">
    <property type="protein sequence ID" value="SDD36998.1"/>
    <property type="molecule type" value="Genomic_DNA"/>
</dbReference>
<dbReference type="InterPro" id="IPR029060">
    <property type="entry name" value="PIN-like_dom_sf"/>
</dbReference>
<dbReference type="PANTHER" id="PTHR34610:SF3">
    <property type="entry name" value="SSL7007 PROTEIN"/>
    <property type="match status" value="1"/>
</dbReference>
<dbReference type="NCBIfam" id="TIGR00305">
    <property type="entry name" value="putative toxin-antitoxin system toxin component, PIN family"/>
    <property type="match status" value="1"/>
</dbReference>
<protein>
    <submittedName>
        <fullName evidence="2">Putative toxin-antitoxin system toxin component, PIN family</fullName>
    </submittedName>
</protein>
<reference evidence="2 3" key="1">
    <citation type="submission" date="2016-10" db="EMBL/GenBank/DDBJ databases">
        <authorList>
            <person name="de Groot N.N."/>
        </authorList>
    </citation>
    <scope>NUCLEOTIDE SEQUENCE [LARGE SCALE GENOMIC DNA]</scope>
    <source>
        <strain evidence="2 3">DSM 16957</strain>
    </source>
</reference>
<accession>A0A1G6U6K7</accession>
<dbReference type="PANTHER" id="PTHR34610">
    <property type="entry name" value="SSL7007 PROTEIN"/>
    <property type="match status" value="1"/>
</dbReference>
<evidence type="ECO:0000313" key="2">
    <source>
        <dbReference type="EMBL" id="SDD36998.1"/>
    </source>
</evidence>
<organism evidence="2 3">
    <name type="scientific">Aquimonas voraii</name>
    <dbReference type="NCBI Taxonomy" id="265719"/>
    <lineage>
        <taxon>Bacteria</taxon>
        <taxon>Pseudomonadati</taxon>
        <taxon>Pseudomonadota</taxon>
        <taxon>Gammaproteobacteria</taxon>
        <taxon>Lysobacterales</taxon>
        <taxon>Lysobacteraceae</taxon>
        <taxon>Aquimonas</taxon>
    </lineage>
</organism>
<gene>
    <name evidence="2" type="ORF">SAMN04488509_102192</name>
</gene>
<evidence type="ECO:0000259" key="1">
    <source>
        <dbReference type="Pfam" id="PF13470"/>
    </source>
</evidence>
<keyword evidence="3" id="KW-1185">Reference proteome</keyword>
<dbReference type="Pfam" id="PF13470">
    <property type="entry name" value="PIN_3"/>
    <property type="match status" value="1"/>
</dbReference>
<sequence>MIDAALDGRIELFSSTALLAELQGVLDRPKFARTLAKRGTSARTLFNGYAALVTHVSPATVRRVVKRDPDDDHVLACALAANARLIVSGDLDLLDLGEHEGVPIFTAAQALTWIEQALN</sequence>
<proteinExistence type="predicted"/>